<protein>
    <recommendedName>
        <fullName evidence="4">Tetratricopeptide repeat protein</fullName>
    </recommendedName>
</protein>
<feature type="transmembrane region" description="Helical" evidence="1">
    <location>
        <begin position="156"/>
        <end position="180"/>
    </location>
</feature>
<name>A0ABV7RLZ4_9GAMM</name>
<keyword evidence="3" id="KW-1185">Reference proteome</keyword>
<reference evidence="3" key="1">
    <citation type="journal article" date="2019" name="Int. J. Syst. Evol. Microbiol.">
        <title>The Global Catalogue of Microorganisms (GCM) 10K type strain sequencing project: providing services to taxonomists for standard genome sequencing and annotation.</title>
        <authorList>
            <consortium name="The Broad Institute Genomics Platform"/>
            <consortium name="The Broad Institute Genome Sequencing Center for Infectious Disease"/>
            <person name="Wu L."/>
            <person name="Ma J."/>
        </authorList>
    </citation>
    <scope>NUCLEOTIDE SEQUENCE [LARGE SCALE GENOMIC DNA]</scope>
    <source>
        <strain evidence="3">KCTC 42875</strain>
    </source>
</reference>
<feature type="transmembrane region" description="Helical" evidence="1">
    <location>
        <begin position="89"/>
        <end position="110"/>
    </location>
</feature>
<evidence type="ECO:0000313" key="3">
    <source>
        <dbReference type="Proteomes" id="UP001595740"/>
    </source>
</evidence>
<dbReference type="Gene3D" id="1.25.40.10">
    <property type="entry name" value="Tetratricopeptide repeat domain"/>
    <property type="match status" value="1"/>
</dbReference>
<feature type="transmembrane region" description="Helical" evidence="1">
    <location>
        <begin position="192"/>
        <end position="214"/>
    </location>
</feature>
<dbReference type="InterPro" id="IPR011990">
    <property type="entry name" value="TPR-like_helical_dom_sf"/>
</dbReference>
<comment type="caution">
    <text evidence="2">The sequence shown here is derived from an EMBL/GenBank/DDBJ whole genome shotgun (WGS) entry which is preliminary data.</text>
</comment>
<keyword evidence="1" id="KW-1133">Transmembrane helix</keyword>
<keyword evidence="1" id="KW-0472">Membrane</keyword>
<evidence type="ECO:0008006" key="4">
    <source>
        <dbReference type="Google" id="ProtNLM"/>
    </source>
</evidence>
<dbReference type="Proteomes" id="UP001595740">
    <property type="component" value="Unassembled WGS sequence"/>
</dbReference>
<dbReference type="RefSeq" id="WP_386757027.1">
    <property type="nucleotide sequence ID" value="NZ_JBHRXK010000001.1"/>
</dbReference>
<keyword evidence="1" id="KW-0812">Transmembrane</keyword>
<feature type="transmembrane region" description="Helical" evidence="1">
    <location>
        <begin position="117"/>
        <end position="136"/>
    </location>
</feature>
<gene>
    <name evidence="2" type="ORF">ACFOLC_01815</name>
</gene>
<organism evidence="2 3">
    <name type="scientific">Lysobacter cavernae</name>
    <dbReference type="NCBI Taxonomy" id="1685901"/>
    <lineage>
        <taxon>Bacteria</taxon>
        <taxon>Pseudomonadati</taxon>
        <taxon>Pseudomonadota</taxon>
        <taxon>Gammaproteobacteria</taxon>
        <taxon>Lysobacterales</taxon>
        <taxon>Lysobacteraceae</taxon>
        <taxon>Lysobacter</taxon>
    </lineage>
</organism>
<evidence type="ECO:0000256" key="1">
    <source>
        <dbReference type="SAM" id="Phobius"/>
    </source>
</evidence>
<accession>A0ABV7RLZ4</accession>
<dbReference type="EMBL" id="JBHRXK010000001">
    <property type="protein sequence ID" value="MFC3549747.1"/>
    <property type="molecule type" value="Genomic_DNA"/>
</dbReference>
<proteinExistence type="predicted"/>
<sequence length="419" mass="46207">MTRSSTPATPIPFWHRLRPIMLYPVRGAALYTLIALTLCSLLGLIPVLGWIVSILVWLAAYKYAFEVLRATADGRMDPPESVLAVDDGVVWRLIALQLICIVVIAFALIIGGPVIGLLSIVVIAFLQPGCIMSLAIDGSLRHAINPSTSFGVIARVGWPYLAVFGLLFVIQASAATAGSWMSKIMPPVVGDLTLTLVSFWGLFAAFHLMGYLVYQYHEALGFEPDSHHQGAPALHDRDSELLEHAQDLIRDGNNDAALELLRSETRSRAVNLDTHELYHRLLRQGANTAERSEHARQYLNLLMLEKQDRRALGLLREALDADPDLVPMQDEHGERLAERAREAGQSQLALDTLRAMLRGHPRSPAAPRWGLAAALLLVDRFGRDDEARDLLEQALARCEDPSLQEKLEAALKPLRATPA</sequence>
<evidence type="ECO:0000313" key="2">
    <source>
        <dbReference type="EMBL" id="MFC3549747.1"/>
    </source>
</evidence>
<feature type="transmembrane region" description="Helical" evidence="1">
    <location>
        <begin position="28"/>
        <end position="60"/>
    </location>
</feature>